<dbReference type="EMBL" id="PKPP01004491">
    <property type="protein sequence ID" value="PWA64106.1"/>
    <property type="molecule type" value="Genomic_DNA"/>
</dbReference>
<dbReference type="InterPro" id="IPR044973">
    <property type="entry name" value="AAF-like"/>
</dbReference>
<organism evidence="1 2">
    <name type="scientific">Artemisia annua</name>
    <name type="common">Sweet wormwood</name>
    <dbReference type="NCBI Taxonomy" id="35608"/>
    <lineage>
        <taxon>Eukaryota</taxon>
        <taxon>Viridiplantae</taxon>
        <taxon>Streptophyta</taxon>
        <taxon>Embryophyta</taxon>
        <taxon>Tracheophyta</taxon>
        <taxon>Spermatophyta</taxon>
        <taxon>Magnoliopsida</taxon>
        <taxon>eudicotyledons</taxon>
        <taxon>Gunneridae</taxon>
        <taxon>Pentapetalae</taxon>
        <taxon>asterids</taxon>
        <taxon>campanulids</taxon>
        <taxon>Asterales</taxon>
        <taxon>Asteraceae</taxon>
        <taxon>Asteroideae</taxon>
        <taxon>Anthemideae</taxon>
        <taxon>Artemisiinae</taxon>
        <taxon>Artemisia</taxon>
    </lineage>
</organism>
<dbReference type="PANTHER" id="PTHR36725">
    <property type="entry name" value="SENESCENCE-ASSOCIATED PROTEIN AAF, CHLOROLPLASTIC"/>
    <property type="match status" value="1"/>
</dbReference>
<accession>A0A2U1MSB2</accession>
<evidence type="ECO:0000313" key="2">
    <source>
        <dbReference type="Proteomes" id="UP000245207"/>
    </source>
</evidence>
<comment type="caution">
    <text evidence="1">The sequence shown here is derived from an EMBL/GenBank/DDBJ whole genome shotgun (WGS) entry which is preliminary data.</text>
</comment>
<dbReference type="AlphaFoldDB" id="A0A2U1MSB2"/>
<dbReference type="GO" id="GO:0010150">
    <property type="term" value="P:leaf senescence"/>
    <property type="evidence" value="ECO:0007669"/>
    <property type="project" value="InterPro"/>
</dbReference>
<protein>
    <submittedName>
        <fullName evidence="1">Senescence-associated family protein</fullName>
    </submittedName>
</protein>
<sequence>MIGSLSFIQGSFELVQDNCSFQGYPITLYVTGMMYSWHLLENLLKRHFLPAMLMDYGKGVQKKISSPAAFCPRANPAAYTPSVGRPLFLIAWLHHAKNCVIEIVIWPLLWHDIFKGCRSLGQGLLLFGCVCPFSKTKRPRKLRTHKTIYCPTVRVLYRKNGALSSDYMAGQITLEKNGKILEFFPREILIWERCSEAYQDMASALNEADYPQELLVAALMDLDAMDGKGIVSLLTECSSSPDVNTKIAIYLCVNEWKLENLLQNRNNQDH</sequence>
<gene>
    <name evidence="1" type="ORF">CTI12_AA345560</name>
</gene>
<name>A0A2U1MSB2_ARTAN</name>
<dbReference type="PANTHER" id="PTHR36725:SF1">
    <property type="entry name" value="SENESCENCE-ASSOCIATED PROTEIN AAF, CHLOROLPLASTIC"/>
    <property type="match status" value="1"/>
</dbReference>
<evidence type="ECO:0000313" key="1">
    <source>
        <dbReference type="EMBL" id="PWA64106.1"/>
    </source>
</evidence>
<dbReference type="OrthoDB" id="2019593at2759"/>
<proteinExistence type="predicted"/>
<keyword evidence="2" id="KW-1185">Reference proteome</keyword>
<dbReference type="GO" id="GO:0034599">
    <property type="term" value="P:cellular response to oxidative stress"/>
    <property type="evidence" value="ECO:0007669"/>
    <property type="project" value="TreeGrafter"/>
</dbReference>
<dbReference type="GO" id="GO:0009507">
    <property type="term" value="C:chloroplast"/>
    <property type="evidence" value="ECO:0007669"/>
    <property type="project" value="TreeGrafter"/>
</dbReference>
<reference evidence="1 2" key="1">
    <citation type="journal article" date="2018" name="Mol. Plant">
        <title>The genome of Artemisia annua provides insight into the evolution of Asteraceae family and artemisinin biosynthesis.</title>
        <authorList>
            <person name="Shen Q."/>
            <person name="Zhang L."/>
            <person name="Liao Z."/>
            <person name="Wang S."/>
            <person name="Yan T."/>
            <person name="Shi P."/>
            <person name="Liu M."/>
            <person name="Fu X."/>
            <person name="Pan Q."/>
            <person name="Wang Y."/>
            <person name="Lv Z."/>
            <person name="Lu X."/>
            <person name="Zhang F."/>
            <person name="Jiang W."/>
            <person name="Ma Y."/>
            <person name="Chen M."/>
            <person name="Hao X."/>
            <person name="Li L."/>
            <person name="Tang Y."/>
            <person name="Lv G."/>
            <person name="Zhou Y."/>
            <person name="Sun X."/>
            <person name="Brodelius P.E."/>
            <person name="Rose J.K.C."/>
            <person name="Tang K."/>
        </authorList>
    </citation>
    <scope>NUCLEOTIDE SEQUENCE [LARGE SCALE GENOMIC DNA]</scope>
    <source>
        <strain evidence="2">cv. Huhao1</strain>
        <tissue evidence="1">Leaf</tissue>
    </source>
</reference>
<dbReference type="Proteomes" id="UP000245207">
    <property type="component" value="Unassembled WGS sequence"/>
</dbReference>